<evidence type="ECO:0000313" key="1">
    <source>
        <dbReference type="EMBL" id="KAI9636418.1"/>
    </source>
</evidence>
<dbReference type="GeneID" id="77732452"/>
<dbReference type="RefSeq" id="XP_052946195.1">
    <property type="nucleotide sequence ID" value="XM_053093247.1"/>
</dbReference>
<dbReference type="Proteomes" id="UP001164286">
    <property type="component" value="Unassembled WGS sequence"/>
</dbReference>
<organism evidence="1 2">
    <name type="scientific">Dioszegia hungarica</name>
    <dbReference type="NCBI Taxonomy" id="4972"/>
    <lineage>
        <taxon>Eukaryota</taxon>
        <taxon>Fungi</taxon>
        <taxon>Dikarya</taxon>
        <taxon>Basidiomycota</taxon>
        <taxon>Agaricomycotina</taxon>
        <taxon>Tremellomycetes</taxon>
        <taxon>Tremellales</taxon>
        <taxon>Bulleribasidiaceae</taxon>
        <taxon>Dioszegia</taxon>
    </lineage>
</organism>
<proteinExistence type="predicted"/>
<keyword evidence="2" id="KW-1185">Reference proteome</keyword>
<comment type="caution">
    <text evidence="1">The sequence shown here is derived from an EMBL/GenBank/DDBJ whole genome shotgun (WGS) entry which is preliminary data.</text>
</comment>
<protein>
    <recommendedName>
        <fullName evidence="3">F-box domain-containing protein</fullName>
    </recommendedName>
</protein>
<evidence type="ECO:0000313" key="2">
    <source>
        <dbReference type="Proteomes" id="UP001164286"/>
    </source>
</evidence>
<accession>A0AA38LVB6</accession>
<evidence type="ECO:0008006" key="3">
    <source>
        <dbReference type="Google" id="ProtNLM"/>
    </source>
</evidence>
<reference evidence="1" key="1">
    <citation type="journal article" date="2022" name="G3 (Bethesda)">
        <title>High quality genome of the basidiomycete yeast Dioszegia hungarica PDD-24b-2 isolated from cloud water.</title>
        <authorList>
            <person name="Jarrige D."/>
            <person name="Haridas S."/>
            <person name="Bleykasten-Grosshans C."/>
            <person name="Joly M."/>
            <person name="Nadalig T."/>
            <person name="Sancelme M."/>
            <person name="Vuilleumier S."/>
            <person name="Grigoriev I.V."/>
            <person name="Amato P."/>
            <person name="Bringel F."/>
        </authorList>
    </citation>
    <scope>NUCLEOTIDE SEQUENCE</scope>
    <source>
        <strain evidence="1">PDD-24b-2</strain>
    </source>
</reference>
<name>A0AA38LVB6_9TREE</name>
<dbReference type="EMBL" id="JAKWFO010000005">
    <property type="protein sequence ID" value="KAI9636418.1"/>
    <property type="molecule type" value="Genomic_DNA"/>
</dbReference>
<gene>
    <name evidence="1" type="ORF">MKK02DRAFT_45125</name>
</gene>
<sequence>MPTGIARPSFLTLPQDILLSIVHLLDRTDHVLLLRVHSTIYRMVGPLLYRNLQISDWYINLADLLPSSSAARNFLLHQVEYLAWDGGQTLEWRQDWSGMGESEMPPSQCSGQYLYDVRPVPGLGVVTSMAYPSPSVEPPSMSAFSNFRLPDDPSSATQPLPGLRVLRMPLHNDLTSCQMSRPCSHCDFFRLIRPEVWVIDQAGDVGPLHAHMPPSLKMLVVYHASFETDYHGLDVWNTFRIEPLLSTLPAHINLTLILGLCTERTTTPKLKPKGPLKDIARICANSRHKISFAVPLFRLINDPTGGHPNPSLLGNIFDLDVIRRETLHEMLKAGCSVGEITTRLERIAYVSLKELEAADWAPVMGSPDSVKWLGAI</sequence>
<dbReference type="AlphaFoldDB" id="A0AA38LVB6"/>